<dbReference type="Pfam" id="PF01381">
    <property type="entry name" value="HTH_3"/>
    <property type="match status" value="1"/>
</dbReference>
<dbReference type="EMBL" id="CBBU010000069">
    <property type="protein sequence ID" value="CDA40027.1"/>
    <property type="molecule type" value="Genomic_DNA"/>
</dbReference>
<dbReference type="Gene3D" id="1.10.260.40">
    <property type="entry name" value="lambda repressor-like DNA-binding domains"/>
    <property type="match status" value="1"/>
</dbReference>
<organism evidence="2">
    <name type="scientific">Lachnospira eligens CAG:72</name>
    <dbReference type="NCBI Taxonomy" id="1263077"/>
    <lineage>
        <taxon>Bacteria</taxon>
        <taxon>Bacillati</taxon>
        <taxon>Bacillota</taxon>
        <taxon>Clostridia</taxon>
        <taxon>Lachnospirales</taxon>
        <taxon>Lachnospiraceae</taxon>
        <taxon>Lachnospira</taxon>
    </lineage>
</organism>
<dbReference type="AlphaFoldDB" id="R6AFX0"/>
<name>R6AFX0_9FIRM</name>
<dbReference type="SUPFAM" id="SSF47413">
    <property type="entry name" value="lambda repressor-like DNA-binding domains"/>
    <property type="match status" value="1"/>
</dbReference>
<proteinExistence type="predicted"/>
<protein>
    <recommendedName>
        <fullName evidence="1">HTH cro/C1-type domain-containing protein</fullName>
    </recommendedName>
</protein>
<sequence>MFALKDYITSEDIKNLRKNLGLTQKEFASLVGTSKPTIERWEKENAKITGPIVLLSKMINDYPDYVNRLIIPEKEFPVRMFYMYKDDICTLIDVDDAKQLVRIKKRISSQNVLYV</sequence>
<gene>
    <name evidence="2" type="ORF">BN765_01974</name>
</gene>
<dbReference type="InterPro" id="IPR001387">
    <property type="entry name" value="Cro/C1-type_HTH"/>
</dbReference>
<evidence type="ECO:0000259" key="1">
    <source>
        <dbReference type="PROSITE" id="PS50943"/>
    </source>
</evidence>
<evidence type="ECO:0000313" key="2">
    <source>
        <dbReference type="EMBL" id="CDA40027.1"/>
    </source>
</evidence>
<comment type="caution">
    <text evidence="2">The sequence shown here is derived from an EMBL/GenBank/DDBJ whole genome shotgun (WGS) entry which is preliminary data.</text>
</comment>
<dbReference type="GO" id="GO:0003677">
    <property type="term" value="F:DNA binding"/>
    <property type="evidence" value="ECO:0007669"/>
    <property type="project" value="InterPro"/>
</dbReference>
<dbReference type="InterPro" id="IPR010982">
    <property type="entry name" value="Lambda_DNA-bd_dom_sf"/>
</dbReference>
<feature type="domain" description="HTH cro/C1-type" evidence="1">
    <location>
        <begin position="13"/>
        <end position="49"/>
    </location>
</feature>
<reference evidence="2" key="1">
    <citation type="submission" date="2012-11" db="EMBL/GenBank/DDBJ databases">
        <title>Dependencies among metagenomic species, viruses, plasmids and units of genetic variation.</title>
        <authorList>
            <person name="Nielsen H.B."/>
            <person name="Almeida M."/>
            <person name="Juncker A.S."/>
            <person name="Rasmussen S."/>
            <person name="Li J."/>
            <person name="Sunagawa S."/>
            <person name="Plichta D."/>
            <person name="Gautier L."/>
            <person name="Le Chatelier E."/>
            <person name="Peletier E."/>
            <person name="Bonde I."/>
            <person name="Nielsen T."/>
            <person name="Manichanh C."/>
            <person name="Arumugam M."/>
            <person name="Batto J."/>
            <person name="Santos M.B.Q.D."/>
            <person name="Blom N."/>
            <person name="Borruel N."/>
            <person name="Burgdorf K.S."/>
            <person name="Boumezbeur F."/>
            <person name="Casellas F."/>
            <person name="Dore J."/>
            <person name="Guarner F."/>
            <person name="Hansen T."/>
            <person name="Hildebrand F."/>
            <person name="Kaas R.S."/>
            <person name="Kennedy S."/>
            <person name="Kristiansen K."/>
            <person name="Kultima J.R."/>
            <person name="Leonard P."/>
            <person name="Levenez F."/>
            <person name="Lund O."/>
            <person name="Moumen B."/>
            <person name="Le Paslier D."/>
            <person name="Pons N."/>
            <person name="Pedersen O."/>
            <person name="Prifti E."/>
            <person name="Qin J."/>
            <person name="Raes J."/>
            <person name="Tap J."/>
            <person name="Tims S."/>
            <person name="Ussery D.W."/>
            <person name="Yamada T."/>
            <person name="MetaHit consortium"/>
            <person name="Renault P."/>
            <person name="Sicheritz-Ponten T."/>
            <person name="Bork P."/>
            <person name="Wang J."/>
            <person name="Brunak S."/>
            <person name="Ehrlich S.D."/>
        </authorList>
    </citation>
    <scope>NUCLEOTIDE SEQUENCE [LARGE SCALE GENOMIC DNA]</scope>
</reference>
<dbReference type="PROSITE" id="PS50943">
    <property type="entry name" value="HTH_CROC1"/>
    <property type="match status" value="1"/>
</dbReference>
<accession>R6AFX0</accession>
<dbReference type="CDD" id="cd00093">
    <property type="entry name" value="HTH_XRE"/>
    <property type="match status" value="1"/>
</dbReference>
<dbReference type="SMART" id="SM00530">
    <property type="entry name" value="HTH_XRE"/>
    <property type="match status" value="1"/>
</dbReference>
<dbReference type="Proteomes" id="UP000018175">
    <property type="component" value="Unassembled WGS sequence"/>
</dbReference>